<proteinExistence type="inferred from homology"/>
<dbReference type="Pfam" id="PF02811">
    <property type="entry name" value="PHP"/>
    <property type="match status" value="1"/>
</dbReference>
<dbReference type="InterPro" id="IPR004805">
    <property type="entry name" value="DnaE2/DnaE/PolC"/>
</dbReference>
<evidence type="ECO:0000313" key="15">
    <source>
        <dbReference type="EMBL" id="MBE8717499.1"/>
    </source>
</evidence>
<dbReference type="NCBIfam" id="NF004225">
    <property type="entry name" value="PRK05672.1"/>
    <property type="match status" value="1"/>
</dbReference>
<dbReference type="GO" id="GO:0003676">
    <property type="term" value="F:nucleic acid binding"/>
    <property type="evidence" value="ECO:0007669"/>
    <property type="project" value="InterPro"/>
</dbReference>
<keyword evidence="16" id="KW-1185">Reference proteome</keyword>
<name>A0A928V7I3_9GAMM</name>
<evidence type="ECO:0000256" key="10">
    <source>
        <dbReference type="ARBA" id="ARBA00022932"/>
    </source>
</evidence>
<dbReference type="InterPro" id="IPR003141">
    <property type="entry name" value="Pol/His_phosphatase_N"/>
</dbReference>
<dbReference type="SMART" id="SM00481">
    <property type="entry name" value="POLIIIAc"/>
    <property type="match status" value="1"/>
</dbReference>
<dbReference type="Pfam" id="PF17657">
    <property type="entry name" value="DNA_pol3_finger"/>
    <property type="match status" value="1"/>
</dbReference>
<dbReference type="GO" id="GO:0006281">
    <property type="term" value="P:DNA repair"/>
    <property type="evidence" value="ECO:0007669"/>
    <property type="project" value="UniProtKB-UniRule"/>
</dbReference>
<evidence type="ECO:0000256" key="1">
    <source>
        <dbReference type="ARBA" id="ARBA00004496"/>
    </source>
</evidence>
<comment type="catalytic activity">
    <reaction evidence="12 13">
        <text>DNA(n) + a 2'-deoxyribonucleoside 5'-triphosphate = DNA(n+1) + diphosphate</text>
        <dbReference type="Rhea" id="RHEA:22508"/>
        <dbReference type="Rhea" id="RHEA-COMP:17339"/>
        <dbReference type="Rhea" id="RHEA-COMP:17340"/>
        <dbReference type="ChEBI" id="CHEBI:33019"/>
        <dbReference type="ChEBI" id="CHEBI:61560"/>
        <dbReference type="ChEBI" id="CHEBI:173112"/>
        <dbReference type="EC" id="2.7.7.7"/>
    </reaction>
</comment>
<organism evidence="15 16">
    <name type="scientific">Cellvibrio polysaccharolyticus</name>
    <dbReference type="NCBI Taxonomy" id="2082724"/>
    <lineage>
        <taxon>Bacteria</taxon>
        <taxon>Pseudomonadati</taxon>
        <taxon>Pseudomonadota</taxon>
        <taxon>Gammaproteobacteria</taxon>
        <taxon>Cellvibrionales</taxon>
        <taxon>Cellvibrionaceae</taxon>
        <taxon>Cellvibrio</taxon>
    </lineage>
</organism>
<dbReference type="InterPro" id="IPR004365">
    <property type="entry name" value="NA-bd_OB_tRNA"/>
</dbReference>
<dbReference type="GO" id="GO:0003887">
    <property type="term" value="F:DNA-directed DNA polymerase activity"/>
    <property type="evidence" value="ECO:0007669"/>
    <property type="project" value="UniProtKB-UniRule"/>
</dbReference>
<dbReference type="Pfam" id="PF07733">
    <property type="entry name" value="DNA_pol3_alpha"/>
    <property type="match status" value="1"/>
</dbReference>
<dbReference type="SUPFAM" id="SSF89550">
    <property type="entry name" value="PHP domain-like"/>
    <property type="match status" value="1"/>
</dbReference>
<dbReference type="PANTHER" id="PTHR32294:SF4">
    <property type="entry name" value="ERROR-PRONE DNA POLYMERASE"/>
    <property type="match status" value="1"/>
</dbReference>
<dbReference type="GO" id="GO:0008408">
    <property type="term" value="F:3'-5' exonuclease activity"/>
    <property type="evidence" value="ECO:0007669"/>
    <property type="project" value="InterPro"/>
</dbReference>
<dbReference type="RefSeq" id="WP_193912513.1">
    <property type="nucleotide sequence ID" value="NZ_PRDL01000001.1"/>
</dbReference>
<accession>A0A928V7I3</accession>
<dbReference type="Gene3D" id="1.10.150.870">
    <property type="match status" value="1"/>
</dbReference>
<dbReference type="Proteomes" id="UP000652567">
    <property type="component" value="Unassembled WGS sequence"/>
</dbReference>
<dbReference type="Pfam" id="PF01336">
    <property type="entry name" value="tRNA_anti-codon"/>
    <property type="match status" value="1"/>
</dbReference>
<comment type="function">
    <text evidence="13">DNA polymerase involved in damage-induced mutagenesis and translesion synthesis (TLS). It is not the major replicative DNA polymerase.</text>
</comment>
<dbReference type="HAMAP" id="MF_01902">
    <property type="entry name" value="DNApol_error_prone"/>
    <property type="match status" value="1"/>
</dbReference>
<dbReference type="InterPro" id="IPR011708">
    <property type="entry name" value="DNA_pol3_alpha_NTPase_dom"/>
</dbReference>
<dbReference type="NCBIfam" id="TIGR00594">
    <property type="entry name" value="polc"/>
    <property type="match status" value="1"/>
</dbReference>
<keyword evidence="10 13" id="KW-0239">DNA-directed DNA polymerase</keyword>
<dbReference type="InterPro" id="IPR004013">
    <property type="entry name" value="PHP_dom"/>
</dbReference>
<dbReference type="AlphaFoldDB" id="A0A928V7I3"/>
<evidence type="ECO:0000259" key="14">
    <source>
        <dbReference type="SMART" id="SM00481"/>
    </source>
</evidence>
<gene>
    <name evidence="15" type="primary">dnaE</name>
    <name evidence="13" type="synonym">dnaE2</name>
    <name evidence="15" type="ORF">C4F51_09885</name>
</gene>
<evidence type="ECO:0000256" key="12">
    <source>
        <dbReference type="ARBA" id="ARBA00049244"/>
    </source>
</evidence>
<dbReference type="GO" id="GO:0006260">
    <property type="term" value="P:DNA replication"/>
    <property type="evidence" value="ECO:0007669"/>
    <property type="project" value="UniProtKB-KW"/>
</dbReference>
<dbReference type="InterPro" id="IPR029460">
    <property type="entry name" value="DNAPol_HHH"/>
</dbReference>
<evidence type="ECO:0000256" key="5">
    <source>
        <dbReference type="ARBA" id="ARBA00022490"/>
    </source>
</evidence>
<dbReference type="CDD" id="cd04485">
    <property type="entry name" value="DnaE_OBF"/>
    <property type="match status" value="1"/>
</dbReference>
<dbReference type="PANTHER" id="PTHR32294">
    <property type="entry name" value="DNA POLYMERASE III SUBUNIT ALPHA"/>
    <property type="match status" value="1"/>
</dbReference>
<protein>
    <recommendedName>
        <fullName evidence="4 13">Error-prone DNA polymerase</fullName>
        <ecNumber evidence="3 13">2.7.7.7</ecNumber>
    </recommendedName>
</protein>
<evidence type="ECO:0000256" key="7">
    <source>
        <dbReference type="ARBA" id="ARBA00022695"/>
    </source>
</evidence>
<dbReference type="EMBL" id="PRDL01000001">
    <property type="protein sequence ID" value="MBE8717499.1"/>
    <property type="molecule type" value="Genomic_DNA"/>
</dbReference>
<reference evidence="15" key="1">
    <citation type="submission" date="2018-07" db="EMBL/GenBank/DDBJ databases">
        <title>Genome assembly of strain Ka43.</title>
        <authorList>
            <person name="Kukolya J."/>
            <person name="Nagy I."/>
            <person name="Horvath B."/>
            <person name="Toth A."/>
        </authorList>
    </citation>
    <scope>NUCLEOTIDE SEQUENCE</scope>
    <source>
        <strain evidence="15">KB43</strain>
    </source>
</reference>
<dbReference type="EC" id="2.7.7.7" evidence="3 13"/>
<evidence type="ECO:0000256" key="11">
    <source>
        <dbReference type="ARBA" id="ARBA00023204"/>
    </source>
</evidence>
<dbReference type="InterPro" id="IPR016195">
    <property type="entry name" value="Pol/histidinol_Pase-like"/>
</dbReference>
<keyword evidence="8 13" id="KW-0235">DNA replication</keyword>
<evidence type="ECO:0000256" key="6">
    <source>
        <dbReference type="ARBA" id="ARBA00022679"/>
    </source>
</evidence>
<comment type="subcellular location">
    <subcellularLocation>
        <location evidence="1 13">Cytoplasm</location>
    </subcellularLocation>
</comment>
<sequence length="1029" mass="115054">MRYAHLNTITNFTFLTGASWPDEYIAQANALGYEALAITDECSLAGVVKAFVVAEKLGIKLIVGSRFQLSNGMKLIVIAPTREAYAELSGFITLARRRAEKGSYEAHFEDLRFRLRTCLIIWLGGPQETITNEVANELHTAFKGRLWIGIGHQLHGGEQRDFARWHKLSEDKGIPLVACGEALMHSAERKPLQDIVTAIRHNTPLQEMGSRLELNGEAYLKSLPQLAKLYPSPLLAESALIADLCQFSMAELRYQYPHEVVPAGLTPTEHLTNLVNAGKQQRWPDGVSDEVAGLIEKELALIAELSYEYYFLTVHDIVRFAREQNILCQGRGSAANSVVCYCLFITEIAPGQIGVLFERFISRERDEPPDIDVDFEHQRREEVIQYIYRKYGRERAALAATVVTYRSKSAVKDVGKALGLDIALLNHLTKNMAWWDNLADLGKRMESMGVNIGNHLLKHFFNLVQQIYGFPRHLSQHVGGFVISETRISDLVPLENASMPDRTIIQWDKEDLESMRLLKVDVLALGMLSALRRAIELIHSYNPAICSLQDIPKEDTATYDMLCRGDSVGVFQIESRAQMAMLPRLKPRCFYDLVIEIAIVRPGPIQGDMVHPYLRRRAGKEDITYPSDAIRDVLTPTLGVPIFQEQVMRLSMVAAGFTGDEADELRRAITNWGKNSKLLTFEDKFKNGLLENGYTQIFADQLFEQVKGFGGYGFPESHSASFAILCYVSSWIKRHHPAAFYCALLNSQPMGFYSPSQLILDARRHGVVVKPVNINRSACDNSLELDENGQQGIRLGFIAVRSLSLDAAQSIETHRGTVPYASIKDLARRTGLGDAVLECLASADALREISGNRFQARWQAAAITPHSELLQAAENEQDDLLMPAPTPEENVMDDYATIGLTLRQHPMQLLRSETPFDRCSRFADLINLNHKGFVRIAGIVTGKQRPGSAHGVMFISLEDETGTSNIVVHTSTQERFRTEILTGKLLIIKGSLEILAEDVGAPVIHVVAGHIKNMTARLHDLSLKSRDFH</sequence>
<evidence type="ECO:0000256" key="8">
    <source>
        <dbReference type="ARBA" id="ARBA00022705"/>
    </source>
</evidence>
<dbReference type="Pfam" id="PF14579">
    <property type="entry name" value="HHH_6"/>
    <property type="match status" value="1"/>
</dbReference>
<evidence type="ECO:0000313" key="16">
    <source>
        <dbReference type="Proteomes" id="UP000652567"/>
    </source>
</evidence>
<dbReference type="GO" id="GO:0005737">
    <property type="term" value="C:cytoplasm"/>
    <property type="evidence" value="ECO:0007669"/>
    <property type="project" value="UniProtKB-SubCell"/>
</dbReference>
<dbReference type="InterPro" id="IPR023073">
    <property type="entry name" value="DnaE2"/>
</dbReference>
<comment type="similarity">
    <text evidence="2 13">Belongs to the DNA polymerase type-C family. DnaE2 subfamily.</text>
</comment>
<comment type="caution">
    <text evidence="15">The sequence shown here is derived from an EMBL/GenBank/DDBJ whole genome shotgun (WGS) entry which is preliminary data.</text>
</comment>
<keyword evidence="11 13" id="KW-0234">DNA repair</keyword>
<keyword evidence="9 13" id="KW-0227">DNA damage</keyword>
<keyword evidence="7 13" id="KW-0548">Nucleotidyltransferase</keyword>
<dbReference type="InterPro" id="IPR040982">
    <property type="entry name" value="DNA_pol3_finger"/>
</dbReference>
<evidence type="ECO:0000256" key="9">
    <source>
        <dbReference type="ARBA" id="ARBA00022763"/>
    </source>
</evidence>
<evidence type="ECO:0000256" key="2">
    <source>
        <dbReference type="ARBA" id="ARBA00007391"/>
    </source>
</evidence>
<keyword evidence="5 13" id="KW-0963">Cytoplasm</keyword>
<dbReference type="CDD" id="cd07434">
    <property type="entry name" value="PHP_PolIIIA_DnaE2"/>
    <property type="match status" value="1"/>
</dbReference>
<dbReference type="Gene3D" id="3.20.20.140">
    <property type="entry name" value="Metal-dependent hydrolases"/>
    <property type="match status" value="1"/>
</dbReference>
<evidence type="ECO:0000256" key="3">
    <source>
        <dbReference type="ARBA" id="ARBA00012417"/>
    </source>
</evidence>
<evidence type="ECO:0000256" key="13">
    <source>
        <dbReference type="HAMAP-Rule" id="MF_01902"/>
    </source>
</evidence>
<feature type="domain" description="Polymerase/histidinol phosphatase N-terminal" evidence="14">
    <location>
        <begin position="4"/>
        <end position="71"/>
    </location>
</feature>
<keyword evidence="6 13" id="KW-0808">Transferase</keyword>
<evidence type="ECO:0000256" key="4">
    <source>
        <dbReference type="ARBA" id="ARBA00017273"/>
    </source>
</evidence>